<dbReference type="SUPFAM" id="SSF49503">
    <property type="entry name" value="Cupredoxins"/>
    <property type="match status" value="6"/>
</dbReference>
<feature type="region of interest" description="Disordered" evidence="11">
    <location>
        <begin position="1198"/>
        <end position="1250"/>
    </location>
</feature>
<feature type="compositionally biased region" description="Polar residues" evidence="11">
    <location>
        <begin position="852"/>
        <end position="868"/>
    </location>
</feature>
<feature type="disulfide bond" evidence="10">
    <location>
        <begin position="139"/>
        <end position="165"/>
    </location>
</feature>
<feature type="disulfide bond" evidence="10">
    <location>
        <begin position="460"/>
        <end position="486"/>
    </location>
</feature>
<dbReference type="GO" id="GO:0012505">
    <property type="term" value="C:endomembrane system"/>
    <property type="evidence" value="ECO:0007669"/>
    <property type="project" value="UniProtKB-SubCell"/>
</dbReference>
<dbReference type="Ensembl" id="ENSDCDT00010012710.1">
    <property type="protein sequence ID" value="ENSDCDP00010012121.1"/>
    <property type="gene ID" value="ENSDCDG00010005203.1"/>
</dbReference>
<protein>
    <recommendedName>
        <fullName evidence="13">F5/8 type C domain-containing protein</fullName>
    </recommendedName>
</protein>
<dbReference type="InterPro" id="IPR033138">
    <property type="entry name" value="Cu_oxidase_CS"/>
</dbReference>
<dbReference type="InterPro" id="IPR050633">
    <property type="entry name" value="Neuropilin_MCO_CoagFactor"/>
</dbReference>
<reference evidence="14" key="3">
    <citation type="submission" date="2025-09" db="UniProtKB">
        <authorList>
            <consortium name="Ensembl"/>
        </authorList>
    </citation>
    <scope>IDENTIFICATION</scope>
</reference>
<dbReference type="InterPro" id="IPR011707">
    <property type="entry name" value="Cu-oxidase-like_N"/>
</dbReference>
<feature type="disulfide bond" evidence="10">
    <location>
        <begin position="565"/>
        <end position="646"/>
    </location>
</feature>
<evidence type="ECO:0000256" key="8">
    <source>
        <dbReference type="ARBA" id="ARBA00023157"/>
    </source>
</evidence>
<dbReference type="PANTHER" id="PTHR46806">
    <property type="entry name" value="F5/8 TYPE C DOMAIN-CONTAINING PROTEIN"/>
    <property type="match status" value="1"/>
</dbReference>
<evidence type="ECO:0000313" key="14">
    <source>
        <dbReference type="Ensembl" id="ENSDCDP00010012121.1"/>
    </source>
</evidence>
<keyword evidence="4" id="KW-0479">Metal-binding</keyword>
<feature type="disulfide bond" evidence="10">
    <location>
        <begin position="1669"/>
        <end position="1817"/>
    </location>
</feature>
<evidence type="ECO:0000256" key="1">
    <source>
        <dbReference type="ARBA" id="ARBA00004613"/>
    </source>
</evidence>
<dbReference type="GO" id="GO:0005886">
    <property type="term" value="C:plasma membrane"/>
    <property type="evidence" value="ECO:0007669"/>
    <property type="project" value="TreeGrafter"/>
</dbReference>
<dbReference type="GO" id="GO:0038023">
    <property type="term" value="F:signaling receptor activity"/>
    <property type="evidence" value="ECO:0007669"/>
    <property type="project" value="TreeGrafter"/>
</dbReference>
<evidence type="ECO:0000256" key="7">
    <source>
        <dbReference type="ARBA" id="ARBA00022837"/>
    </source>
</evidence>
<evidence type="ECO:0000256" key="9">
    <source>
        <dbReference type="ARBA" id="ARBA00023180"/>
    </source>
</evidence>
<keyword evidence="15" id="KW-1185">Reference proteome</keyword>
<feature type="compositionally biased region" description="Basic residues" evidence="11">
    <location>
        <begin position="1202"/>
        <end position="1227"/>
    </location>
</feature>
<feature type="disulfide bond" evidence="10">
    <location>
        <begin position="1485"/>
        <end position="1511"/>
    </location>
</feature>
<keyword evidence="6" id="KW-0677">Repeat</keyword>
<evidence type="ECO:0000259" key="13">
    <source>
        <dbReference type="PROSITE" id="PS50022"/>
    </source>
</evidence>
<reference evidence="14 15" key="1">
    <citation type="submission" date="2020-06" db="EMBL/GenBank/DDBJ databases">
        <authorList>
            <consortium name="Wellcome Sanger Institute Data Sharing"/>
        </authorList>
    </citation>
    <scope>NUCLEOTIDE SEQUENCE [LARGE SCALE GENOMIC DNA]</scope>
</reference>
<dbReference type="Gene3D" id="2.60.120.260">
    <property type="entry name" value="Galactose-binding domain-like"/>
    <property type="match status" value="2"/>
</dbReference>
<keyword evidence="9" id="KW-0325">Glycoprotein</keyword>
<evidence type="ECO:0000256" key="6">
    <source>
        <dbReference type="ARBA" id="ARBA00022737"/>
    </source>
</evidence>
<reference evidence="14" key="2">
    <citation type="submission" date="2025-08" db="UniProtKB">
        <authorList>
            <consortium name="Ensembl"/>
        </authorList>
    </citation>
    <scope>IDENTIFICATION</scope>
</reference>
<evidence type="ECO:0000256" key="12">
    <source>
        <dbReference type="SAM" id="SignalP"/>
    </source>
</evidence>
<feature type="compositionally biased region" description="Polar residues" evidence="11">
    <location>
        <begin position="934"/>
        <end position="953"/>
    </location>
</feature>
<comment type="similarity">
    <text evidence="2">Belongs to the multicopper oxidase family.</text>
</comment>
<dbReference type="SMART" id="SM00231">
    <property type="entry name" value="FA58C"/>
    <property type="match status" value="2"/>
</dbReference>
<dbReference type="PIRSF" id="PIRSF000354">
    <property type="entry name" value="Factors_V_VIII"/>
    <property type="match status" value="1"/>
</dbReference>
<dbReference type="SUPFAM" id="SSF49785">
    <property type="entry name" value="Galactose-binding domain-like"/>
    <property type="match status" value="2"/>
</dbReference>
<evidence type="ECO:0000256" key="10">
    <source>
        <dbReference type="PIRSR" id="PIRSR000354-1"/>
    </source>
</evidence>
<dbReference type="FunFam" id="2.60.40.420:FF:000028">
    <property type="entry name" value="Ceruloplasmin"/>
    <property type="match status" value="2"/>
</dbReference>
<dbReference type="InterPro" id="IPR008979">
    <property type="entry name" value="Galactose-bd-like_sf"/>
</dbReference>
<evidence type="ECO:0000256" key="3">
    <source>
        <dbReference type="ARBA" id="ARBA00022525"/>
    </source>
</evidence>
<feature type="signal peptide" evidence="12">
    <location>
        <begin position="1"/>
        <end position="25"/>
    </location>
</feature>
<dbReference type="GO" id="GO:0005507">
    <property type="term" value="F:copper ion binding"/>
    <property type="evidence" value="ECO:0007669"/>
    <property type="project" value="InterPro"/>
</dbReference>
<comment type="subcellular location">
    <subcellularLocation>
        <location evidence="1">Secreted</location>
    </subcellularLocation>
</comment>
<proteinExistence type="inferred from homology"/>
<evidence type="ECO:0000256" key="2">
    <source>
        <dbReference type="ARBA" id="ARBA00010609"/>
    </source>
</evidence>
<dbReference type="GeneTree" id="ENSGT00940000158556"/>
<organism evidence="14 15">
    <name type="scientific">Denticeps clupeoides</name>
    <name type="common">denticle herring</name>
    <dbReference type="NCBI Taxonomy" id="299321"/>
    <lineage>
        <taxon>Eukaryota</taxon>
        <taxon>Metazoa</taxon>
        <taxon>Chordata</taxon>
        <taxon>Craniata</taxon>
        <taxon>Vertebrata</taxon>
        <taxon>Euteleostomi</taxon>
        <taxon>Actinopterygii</taxon>
        <taxon>Neopterygii</taxon>
        <taxon>Teleostei</taxon>
        <taxon>Clupei</taxon>
        <taxon>Clupeiformes</taxon>
        <taxon>Denticipitoidei</taxon>
        <taxon>Denticipitidae</taxon>
        <taxon>Denticeps</taxon>
    </lineage>
</organism>
<evidence type="ECO:0000256" key="11">
    <source>
        <dbReference type="SAM" id="MobiDB-lite"/>
    </source>
</evidence>
<gene>
    <name evidence="14" type="primary">F5</name>
</gene>
<feature type="domain" description="F5/8 type C" evidence="13">
    <location>
        <begin position="1669"/>
        <end position="1817"/>
    </location>
</feature>
<dbReference type="Pfam" id="PF07732">
    <property type="entry name" value="Cu-oxidase_3"/>
    <property type="match status" value="2"/>
</dbReference>
<keyword evidence="7" id="KW-0106">Calcium</keyword>
<dbReference type="Gene3D" id="2.60.40.420">
    <property type="entry name" value="Cupredoxins - blue copper proteins"/>
    <property type="match status" value="5"/>
</dbReference>
<feature type="region of interest" description="Disordered" evidence="11">
    <location>
        <begin position="925"/>
        <end position="998"/>
    </location>
</feature>
<dbReference type="FunFam" id="2.60.120.260:FF:000002">
    <property type="entry name" value="Coagulation factor VIII"/>
    <property type="match status" value="2"/>
</dbReference>
<sequence>MRLCCVSGAAWALSFAALLLNAALAAERHYYIAAVHIDWNYGSSERPGREICSLAGLLGPTLRGQEGDVIVVTFKNMADQPCNIHTHGIAYGKQSEGALYFDNTSQKEKEDDVVMPGESHTYFWEVTEDVAPRNTDPPCITYTYLSHSDMVRDYNTGLIGTMLICRKGSLDGGGQQIHFHQEAVLLFGVFDESKSWYSGAEPTAARNVRYTINGYANGSVPDLRVCAHSSVSWHLLGMSSEPELFSVHFNGQVLRQNDHSVSSIGVVSGSATSATMTAIFTGRWLVSSHISKHLQGEAQQGTFVSPEDLISSLVFKTPQRQLTIKQMLESQEWTYYIAAEEMVWDYAPNMDFRSKYLKQGPDRIGKKYKKAVYTLYTDSTFTKRAESKQRKNELGIIGPVIRAQIRDKIKVVFKNKATHPYSIYPHGLTINKDNEGPGETYIYIWTVAEEDEPLASDARCLTRMYHSAVNTPRDIASGLIGPLLICKGQSLNKKNVQLKADKEQHAMFATFDENKSWYLDDNIKESCGDPPRVRKEDAEFYKSNVMHSESINGFVYESGQVLGFCNGEIVTWHVSSIGNQDGIQTVTFYGHTFELNKREEDFLNLFPMTGEAISMYMDNAGDWLLSSLNSHETTKGMRLRFKDVECFRDYVYEYTDEDEFEVLKPVDPGPPKVHEMPKVIEYKEPEAIDELTDYWANVLNLRSYNQSRSSLEEMELLDLSMFDSASENSPGKTQSLPTSANTGNGTSVPASTNQTFEDMLRGDFNFTARENLTKNAISDHIGPQPTNKTYLEATRDGKNIRMKGKLNDSLSVNETETGFMVLSTISLVNDTEYSNLTESESSIHDNVPSKPGNVSTRTVTEPTPVSSKISEEDPRDDGISTMNITKGNTFLYSVDPNAEDDIVLLEVEEITEKNRHEYTVESVLAGDTPESHNHTSTPTQNVNQSMTQNTSAGRENVTEIPDGKQMVNSSSSNSSKTEMRDHMPTTETPSVPGTANEEDSTFILDSRGLLEVLLALLKFGPTQDQHSELWNTPRIKTTEDTALNQTEHDNMTFSNQFPLNQSASEILSPSNNTVQIPNIQYQNRSTNSSTSPAEIYRVLSNASEIPQNTSVVTSLGSFTNASWINMTNQTLIQDKNANTSQESESIEEVVIYLRENGSEVLMTTALDLQEEYWGYDKEHESIPMEIPDHMIKYFEDKPQKKEPKKRIVHRRTTPVKGHAMKTKKRKEYKAQAKDALSPRGPKPGVLLPRGARPISSEEDLLSRDIIIGVPRQDFNDYDLYTTNNAHDTDKILKKNAGTSQEEYEFVDYKDPYSSQLDIQHMTLDETTKYFVKMAGTNVRHYFITAEEVEWDYAGYGQRWVGCFRFLCSSELPTKFTKVVFRGYMDHTFTTPIIRGEVDEHLGILGPVIKAEEDQTIMVFFKNLASRPYSLHANGVSYTKQMEGLSYDDGSPYWYHYDNEVKPNGSYTYLWKVNSKVGPQSSDSDCRTWAYYSGVNPERDINSGLIGPLLVCRKGALSEKKMNAREFSLLFMTFDENKSWYYVKNRDRLERRSRKVVMDPMFKENIKFPAINGIIYSLKGLRMYTNQQVTWHLMNMGSPKDIHSVHFHGQTFLNHHIRNHRQGVYPLLPGEFATLEMWPSKPGLWLLESEVGMSQQKGMQTLFLVIDVDCSHPLGLESGSVLDSHITASGHRGQWEPHLARLQNTGKYNAWSTDRMDDWIQVDFHRPVVISKVATQGAKEMFKSNYVINYTISYSTDRRKWFFYKGNSEAYRMTFEGNSNGYEVKENLFFPPLIGRFVRLHPFHYYNAPTVRMEFYGCELDGCSLPLGMKSGLIEDKHITASSTASSWYGGTWEPSLARLDRQGAVNAWQAKVGLQQATFRSICKVTGIVTQGAKALGKQMFVSAFVLEYSEDGRRWKNGQTRVFTGNTDNRDHMRNYIYPPIFSRFIRIIPRTWQRSITMRVELLGCDF</sequence>
<accession>A0AAY4AXF4</accession>
<feature type="domain" description="F5/8 type C" evidence="13">
    <location>
        <begin position="1822"/>
        <end position="1967"/>
    </location>
</feature>
<evidence type="ECO:0000256" key="5">
    <source>
        <dbReference type="ARBA" id="ARBA00022729"/>
    </source>
</evidence>
<keyword evidence="8 10" id="KW-1015">Disulfide bond</keyword>
<dbReference type="CDD" id="cd00057">
    <property type="entry name" value="FA58C"/>
    <property type="match status" value="2"/>
</dbReference>
<dbReference type="PANTHER" id="PTHR46806:SF10">
    <property type="entry name" value="COAGULATION FACTOR V"/>
    <property type="match status" value="1"/>
</dbReference>
<keyword evidence="5 12" id="KW-0732">Signal</keyword>
<dbReference type="GO" id="GO:0005576">
    <property type="term" value="C:extracellular region"/>
    <property type="evidence" value="ECO:0007669"/>
    <property type="project" value="UniProtKB-SubCell"/>
</dbReference>
<evidence type="ECO:0000313" key="15">
    <source>
        <dbReference type="Proteomes" id="UP000694580"/>
    </source>
</evidence>
<name>A0AAY4AXF4_9TELE</name>
<dbReference type="InterPro" id="IPR000421">
    <property type="entry name" value="FA58C"/>
</dbReference>
<evidence type="ECO:0000256" key="4">
    <source>
        <dbReference type="ARBA" id="ARBA00022723"/>
    </source>
</evidence>
<dbReference type="InterPro" id="IPR008972">
    <property type="entry name" value="Cupredoxin"/>
</dbReference>
<dbReference type="GO" id="GO:0007155">
    <property type="term" value="P:cell adhesion"/>
    <property type="evidence" value="ECO:0007669"/>
    <property type="project" value="UniProtKB-KW"/>
</dbReference>
<feature type="region of interest" description="Disordered" evidence="11">
    <location>
        <begin position="837"/>
        <end position="881"/>
    </location>
</feature>
<feature type="region of interest" description="Disordered" evidence="11">
    <location>
        <begin position="724"/>
        <end position="755"/>
    </location>
</feature>
<dbReference type="PROSITE" id="PS01286">
    <property type="entry name" value="FA58C_2"/>
    <property type="match status" value="1"/>
</dbReference>
<feature type="chain" id="PRO_5044270896" description="F5/8 type C domain-containing protein" evidence="12">
    <location>
        <begin position="26"/>
        <end position="1969"/>
    </location>
</feature>
<dbReference type="PROSITE" id="PS00079">
    <property type="entry name" value="MULTICOPPER_OXIDASE1"/>
    <property type="match status" value="1"/>
</dbReference>
<dbReference type="PROSITE" id="PS50022">
    <property type="entry name" value="FA58C_3"/>
    <property type="match status" value="2"/>
</dbReference>
<dbReference type="Proteomes" id="UP000694580">
    <property type="component" value="Chromosome 9"/>
</dbReference>
<dbReference type="PROSITE" id="PS01285">
    <property type="entry name" value="FA58C_1"/>
    <property type="match status" value="1"/>
</dbReference>
<feature type="compositionally biased region" description="Basic and acidic residues" evidence="11">
    <location>
        <begin position="869"/>
        <end position="878"/>
    </location>
</feature>
<dbReference type="InterPro" id="IPR024715">
    <property type="entry name" value="Factor_5/8-like"/>
</dbReference>
<keyword evidence="3" id="KW-0964">Secreted</keyword>
<dbReference type="Pfam" id="PF00754">
    <property type="entry name" value="F5_F8_type_C"/>
    <property type="match status" value="2"/>
</dbReference>